<dbReference type="NCBIfam" id="TIGR00573">
    <property type="entry name" value="dnaq"/>
    <property type="match status" value="1"/>
</dbReference>
<accession>A0A923LGU8</accession>
<dbReference type="InterPro" id="IPR013520">
    <property type="entry name" value="Ribonucl_H"/>
</dbReference>
<evidence type="ECO:0000256" key="1">
    <source>
        <dbReference type="ARBA" id="ARBA00022839"/>
    </source>
</evidence>
<keyword evidence="1 3" id="KW-0378">Hydrolase</keyword>
<gene>
    <name evidence="3" type="ORF">H8S37_02330</name>
</gene>
<keyword evidence="1 3" id="KW-0540">Nuclease</keyword>
<dbReference type="SUPFAM" id="SSF53098">
    <property type="entry name" value="Ribonuclease H-like"/>
    <property type="match status" value="1"/>
</dbReference>
<protein>
    <submittedName>
        <fullName evidence="3">3'-5' exonuclease</fullName>
    </submittedName>
</protein>
<dbReference type="GO" id="GO:0003887">
    <property type="term" value="F:DNA-directed DNA polymerase activity"/>
    <property type="evidence" value="ECO:0007669"/>
    <property type="project" value="InterPro"/>
</dbReference>
<comment type="caution">
    <text evidence="3">The sequence shown here is derived from an EMBL/GenBank/DDBJ whole genome shotgun (WGS) entry which is preliminary data.</text>
</comment>
<keyword evidence="1 3" id="KW-0269">Exonuclease</keyword>
<dbReference type="AlphaFoldDB" id="A0A923LGU8"/>
<dbReference type="InterPro" id="IPR012337">
    <property type="entry name" value="RNaseH-like_sf"/>
</dbReference>
<dbReference type="SMART" id="SM00479">
    <property type="entry name" value="EXOIII"/>
    <property type="match status" value="1"/>
</dbReference>
<sequence length="234" mass="26572">MQKSYIAFDIETTGLNPQEHEILEIGALKVREGKVAERFIEFIKPEFGIPAEITGLTGIREEMVEGARSCQEVLSDFVKFCQEDILIGHNVQFDFNFIWNHAHKNGYMFEHQGIDTLKIAKAVHPSMPSKRLGALCEHYQIQNHSAHRAYHDALATAKLYQTLAHYYEEKMPSVFAPEPLKCSATVSFPATEKQLSLLKRLVKQKGLDIELDKKKLTKNEASQMIERILSGNLG</sequence>
<proteinExistence type="predicted"/>
<organism evidence="3 4">
    <name type="scientific">Mediterraneibacter hominis</name>
    <dbReference type="NCBI Taxonomy" id="2763054"/>
    <lineage>
        <taxon>Bacteria</taxon>
        <taxon>Bacillati</taxon>
        <taxon>Bacillota</taxon>
        <taxon>Clostridia</taxon>
        <taxon>Lachnospirales</taxon>
        <taxon>Lachnospiraceae</taxon>
        <taxon>Mediterraneibacter</taxon>
    </lineage>
</organism>
<dbReference type="PANTHER" id="PTHR30231">
    <property type="entry name" value="DNA POLYMERASE III SUBUNIT EPSILON"/>
    <property type="match status" value="1"/>
</dbReference>
<feature type="domain" description="Exonuclease" evidence="2">
    <location>
        <begin position="4"/>
        <end position="169"/>
    </location>
</feature>
<dbReference type="InterPro" id="IPR006054">
    <property type="entry name" value="DnaQ"/>
</dbReference>
<dbReference type="GO" id="GO:0003677">
    <property type="term" value="F:DNA binding"/>
    <property type="evidence" value="ECO:0007669"/>
    <property type="project" value="InterPro"/>
</dbReference>
<evidence type="ECO:0000313" key="3">
    <source>
        <dbReference type="EMBL" id="MBC5687774.1"/>
    </source>
</evidence>
<dbReference type="GO" id="GO:0008408">
    <property type="term" value="F:3'-5' exonuclease activity"/>
    <property type="evidence" value="ECO:0007669"/>
    <property type="project" value="TreeGrafter"/>
</dbReference>
<dbReference type="Pfam" id="PF00929">
    <property type="entry name" value="RNase_T"/>
    <property type="match status" value="1"/>
</dbReference>
<evidence type="ECO:0000259" key="2">
    <source>
        <dbReference type="SMART" id="SM00479"/>
    </source>
</evidence>
<dbReference type="CDD" id="cd06127">
    <property type="entry name" value="DEDDh"/>
    <property type="match status" value="1"/>
</dbReference>
<keyword evidence="4" id="KW-1185">Reference proteome</keyword>
<dbReference type="EMBL" id="JACOPF010000001">
    <property type="protein sequence ID" value="MBC5687774.1"/>
    <property type="molecule type" value="Genomic_DNA"/>
</dbReference>
<reference evidence="3" key="1">
    <citation type="submission" date="2020-08" db="EMBL/GenBank/DDBJ databases">
        <title>Genome public.</title>
        <authorList>
            <person name="Liu C."/>
            <person name="Sun Q."/>
        </authorList>
    </citation>
    <scope>NUCLEOTIDE SEQUENCE</scope>
    <source>
        <strain evidence="3">NSJ-55</strain>
    </source>
</reference>
<dbReference type="Gene3D" id="3.30.420.10">
    <property type="entry name" value="Ribonuclease H-like superfamily/Ribonuclease H"/>
    <property type="match status" value="1"/>
</dbReference>
<dbReference type="FunFam" id="3.30.420.10:FF:000045">
    <property type="entry name" value="3'-5' exonuclease DinG"/>
    <property type="match status" value="1"/>
</dbReference>
<dbReference type="GO" id="GO:0045004">
    <property type="term" value="P:DNA replication proofreading"/>
    <property type="evidence" value="ECO:0007669"/>
    <property type="project" value="TreeGrafter"/>
</dbReference>
<dbReference type="Proteomes" id="UP000652477">
    <property type="component" value="Unassembled WGS sequence"/>
</dbReference>
<name>A0A923LGU8_9FIRM</name>
<evidence type="ECO:0000313" key="4">
    <source>
        <dbReference type="Proteomes" id="UP000652477"/>
    </source>
</evidence>
<dbReference type="PANTHER" id="PTHR30231:SF41">
    <property type="entry name" value="DNA POLYMERASE III SUBUNIT EPSILON"/>
    <property type="match status" value="1"/>
</dbReference>
<dbReference type="GO" id="GO:0005829">
    <property type="term" value="C:cytosol"/>
    <property type="evidence" value="ECO:0007669"/>
    <property type="project" value="TreeGrafter"/>
</dbReference>
<dbReference type="InterPro" id="IPR036397">
    <property type="entry name" value="RNaseH_sf"/>
</dbReference>
<dbReference type="RefSeq" id="WP_186874440.1">
    <property type="nucleotide sequence ID" value="NZ_JACOPF010000001.1"/>
</dbReference>